<proteinExistence type="predicted"/>
<dbReference type="RefSeq" id="WP_242778965.1">
    <property type="nucleotide sequence ID" value="NZ_JALDAY010000024.1"/>
</dbReference>
<gene>
    <name evidence="1" type="ORF">MQP27_49825</name>
</gene>
<name>A0ABS9YPJ4_9ACTN</name>
<accession>A0ABS9YPJ4</accession>
<reference evidence="1" key="1">
    <citation type="submission" date="2022-03" db="EMBL/GenBank/DDBJ databases">
        <title>Streptomyces 7R015 and 7R016 isolated from Barleria lupulina in Thailand.</title>
        <authorList>
            <person name="Kanchanasin P."/>
            <person name="Phongsopitanun W."/>
            <person name="Tanasupawat S."/>
        </authorList>
    </citation>
    <scope>NUCLEOTIDE SEQUENCE</scope>
    <source>
        <strain evidence="1">7R015</strain>
    </source>
</reference>
<dbReference type="EMBL" id="JALDAY010000024">
    <property type="protein sequence ID" value="MCI3279192.1"/>
    <property type="molecule type" value="Genomic_DNA"/>
</dbReference>
<evidence type="ECO:0000313" key="2">
    <source>
        <dbReference type="Proteomes" id="UP001165269"/>
    </source>
</evidence>
<sequence>MPISRDDQQRVDNLHKAAAHLRETGKPELAETVEFVLTSDGRRFINNLAWKPREQEVPNLAMQMPETLRGDIKSKAARAGANLEAEAARALEEFVAGRFTPAQPVRSKPGETPKKVNLNVRVRADLRAQADEVGRQLLEEGELDWAPRSSHVIVAWFMDRVAEDFVNPIRKQQS</sequence>
<keyword evidence="2" id="KW-1185">Reference proteome</keyword>
<protein>
    <submittedName>
        <fullName evidence="1">Uncharacterized protein</fullName>
    </submittedName>
</protein>
<comment type="caution">
    <text evidence="1">The sequence shown here is derived from an EMBL/GenBank/DDBJ whole genome shotgun (WGS) entry which is preliminary data.</text>
</comment>
<organism evidence="1 2">
    <name type="scientific">Streptomyces cylindrosporus</name>
    <dbReference type="NCBI Taxonomy" id="2927583"/>
    <lineage>
        <taxon>Bacteria</taxon>
        <taxon>Bacillati</taxon>
        <taxon>Actinomycetota</taxon>
        <taxon>Actinomycetes</taxon>
        <taxon>Kitasatosporales</taxon>
        <taxon>Streptomycetaceae</taxon>
        <taxon>Streptomyces</taxon>
    </lineage>
</organism>
<dbReference type="Proteomes" id="UP001165269">
    <property type="component" value="Unassembled WGS sequence"/>
</dbReference>
<evidence type="ECO:0000313" key="1">
    <source>
        <dbReference type="EMBL" id="MCI3279192.1"/>
    </source>
</evidence>